<organism evidence="7 8">
    <name type="scientific">Paenibacillus albiflavus</name>
    <dbReference type="NCBI Taxonomy" id="2545760"/>
    <lineage>
        <taxon>Bacteria</taxon>
        <taxon>Bacillati</taxon>
        <taxon>Bacillota</taxon>
        <taxon>Bacilli</taxon>
        <taxon>Bacillales</taxon>
        <taxon>Paenibacillaceae</taxon>
        <taxon>Paenibacillus</taxon>
    </lineage>
</organism>
<accession>A0A4V2WMI9</accession>
<dbReference type="Gene3D" id="3.30.420.40">
    <property type="match status" value="2"/>
</dbReference>
<comment type="similarity">
    <text evidence="1">Belongs to the FGGY kinase family.</text>
</comment>
<dbReference type="Pfam" id="PF00370">
    <property type="entry name" value="FGGY_N"/>
    <property type="match status" value="1"/>
</dbReference>
<dbReference type="AlphaFoldDB" id="A0A4V2WMI9"/>
<dbReference type="CDD" id="cd07775">
    <property type="entry name" value="ASKHA_NBD_FGGY_AI-2K"/>
    <property type="match status" value="1"/>
</dbReference>
<dbReference type="RefSeq" id="WP_132420488.1">
    <property type="nucleotide sequence ID" value="NZ_SKFG01000046.1"/>
</dbReference>
<dbReference type="Pfam" id="PF02782">
    <property type="entry name" value="FGGY_C"/>
    <property type="match status" value="1"/>
</dbReference>
<dbReference type="SUPFAM" id="SSF53067">
    <property type="entry name" value="Actin-like ATPase domain"/>
    <property type="match status" value="2"/>
</dbReference>
<keyword evidence="3 7" id="KW-0808">Transferase</keyword>
<keyword evidence="2" id="KW-0963">Cytoplasm</keyword>
<sequence length="521" mass="58192">MTEKLLMALDGGTGSFRAVIYNTLGEQIAINQKEWHHKPDPAYPGSIDFDFHKNWTIIVQCIKDLLKDNPINADNIIGISTTSMREGIVLYDKDHQELMAFSNVDARSTAESIYLKEQFPTLEKELYKTTGQTFALSSIPRLLWVKNHKPEIYQATTYINMLNDWIIFKLTGKLTSEPSNACTTGLFSLEKRTWDSSLADICGIKSHIFPQVYESGTVIGQVTSQVAIETGLSNKSLVVAGGGDAQLGCLGVGNVNNAQATLFGGSFWQYEFNSNQVSTDPKTRIRVNCHAVPNLWQFEAIAWNAGLIMRWFRDAFCQEEKKQALENNVTVYSILDHYAEQIPAGSNGIIPTFADLMNFGNLKNSAPSFTNFDIDPERFNKYTFYRSIMENAGLISYGHMKLVAGLTGILPKEVIFAGGSSYSPLWCQIISDILGVKVKTPKEKEATALGAAMLAGVGTGVYTSLEEATQIIKFDTTYYPNQENHKKYMEIYKSWQKVYKAQLKLSDQGFTKHMWIAPGAK</sequence>
<dbReference type="InterPro" id="IPR000577">
    <property type="entry name" value="Carb_kinase_FGGY"/>
</dbReference>
<dbReference type="InterPro" id="IPR043129">
    <property type="entry name" value="ATPase_NBD"/>
</dbReference>
<feature type="domain" description="Carbohydrate kinase FGGY N-terminal" evidence="5">
    <location>
        <begin position="6"/>
        <end position="251"/>
    </location>
</feature>
<evidence type="ECO:0000313" key="7">
    <source>
        <dbReference type="EMBL" id="TCZ69939.1"/>
    </source>
</evidence>
<evidence type="ECO:0000313" key="8">
    <source>
        <dbReference type="Proteomes" id="UP000295418"/>
    </source>
</evidence>
<evidence type="ECO:0000259" key="5">
    <source>
        <dbReference type="Pfam" id="PF00370"/>
    </source>
</evidence>
<comment type="caution">
    <text evidence="7">The sequence shown here is derived from an EMBL/GenBank/DDBJ whole genome shotgun (WGS) entry which is preliminary data.</text>
</comment>
<evidence type="ECO:0000256" key="1">
    <source>
        <dbReference type="ARBA" id="ARBA00009156"/>
    </source>
</evidence>
<proteinExistence type="inferred from homology"/>
<dbReference type="OrthoDB" id="9805576at2"/>
<evidence type="ECO:0000256" key="3">
    <source>
        <dbReference type="ARBA" id="ARBA00022679"/>
    </source>
</evidence>
<dbReference type="EMBL" id="SKFG01000046">
    <property type="protein sequence ID" value="TCZ69939.1"/>
    <property type="molecule type" value="Genomic_DNA"/>
</dbReference>
<gene>
    <name evidence="7" type="ORF">E0485_23485</name>
</gene>
<dbReference type="NCBIfam" id="NF008187">
    <property type="entry name" value="PRK10939.1"/>
    <property type="match status" value="1"/>
</dbReference>
<dbReference type="InterPro" id="IPR033676">
    <property type="entry name" value="AI-2_kinase"/>
</dbReference>
<dbReference type="InterPro" id="IPR018484">
    <property type="entry name" value="FGGY_N"/>
</dbReference>
<keyword evidence="8" id="KW-1185">Reference proteome</keyword>
<dbReference type="GO" id="GO:0005975">
    <property type="term" value="P:carbohydrate metabolic process"/>
    <property type="evidence" value="ECO:0007669"/>
    <property type="project" value="InterPro"/>
</dbReference>
<evidence type="ECO:0000256" key="2">
    <source>
        <dbReference type="ARBA" id="ARBA00022490"/>
    </source>
</evidence>
<dbReference type="InterPro" id="IPR018485">
    <property type="entry name" value="FGGY_C"/>
</dbReference>
<dbReference type="GO" id="GO:0071518">
    <property type="term" value="F:autoinducer-2 kinase activity"/>
    <property type="evidence" value="ECO:0007669"/>
    <property type="project" value="InterPro"/>
</dbReference>
<name>A0A4V2WMI9_9BACL</name>
<dbReference type="Proteomes" id="UP000295418">
    <property type="component" value="Unassembled WGS sequence"/>
</dbReference>
<evidence type="ECO:0000259" key="6">
    <source>
        <dbReference type="Pfam" id="PF02782"/>
    </source>
</evidence>
<evidence type="ECO:0000256" key="4">
    <source>
        <dbReference type="ARBA" id="ARBA00022777"/>
    </source>
</evidence>
<dbReference type="GO" id="GO:0009372">
    <property type="term" value="P:quorum sensing"/>
    <property type="evidence" value="ECO:0007669"/>
    <property type="project" value="InterPro"/>
</dbReference>
<dbReference type="PIRSF" id="PIRSF000538">
    <property type="entry name" value="GlpK"/>
    <property type="match status" value="1"/>
</dbReference>
<dbReference type="InterPro" id="IPR050406">
    <property type="entry name" value="FGGY_Carb_Kinase"/>
</dbReference>
<dbReference type="PANTHER" id="PTHR43095:SF5">
    <property type="entry name" value="XYLULOSE KINASE"/>
    <property type="match status" value="1"/>
</dbReference>
<protein>
    <submittedName>
        <fullName evidence="7">Autoinducer-2 kinase</fullName>
        <ecNumber evidence="7">2.7.1.189</ecNumber>
    </submittedName>
</protein>
<dbReference type="EC" id="2.7.1.189" evidence="7"/>
<feature type="domain" description="Carbohydrate kinase FGGY C-terminal" evidence="6">
    <location>
        <begin position="293"/>
        <end position="457"/>
    </location>
</feature>
<dbReference type="PANTHER" id="PTHR43095">
    <property type="entry name" value="SUGAR KINASE"/>
    <property type="match status" value="1"/>
</dbReference>
<keyword evidence="4 7" id="KW-0418">Kinase</keyword>
<reference evidence="7 8" key="1">
    <citation type="submission" date="2019-03" db="EMBL/GenBank/DDBJ databases">
        <authorList>
            <person name="Kim M.K.M."/>
        </authorList>
    </citation>
    <scope>NUCLEOTIDE SEQUENCE [LARGE SCALE GENOMIC DNA]</scope>
    <source>
        <strain evidence="7 8">18JY21-1</strain>
    </source>
</reference>